<dbReference type="PANTHER" id="PTHR45641:SF19">
    <property type="entry name" value="NEPHROCYSTIN-3"/>
    <property type="match status" value="1"/>
</dbReference>
<name>A0A8S2DAV5_9BILA</name>
<evidence type="ECO:0000313" key="6">
    <source>
        <dbReference type="Proteomes" id="UP000677228"/>
    </source>
</evidence>
<dbReference type="PANTHER" id="PTHR45641">
    <property type="entry name" value="TETRATRICOPEPTIDE REPEAT PROTEIN (AFU_ORTHOLOGUE AFUA_6G03870)"/>
    <property type="match status" value="1"/>
</dbReference>
<dbReference type="SUPFAM" id="SSF56399">
    <property type="entry name" value="ADP-ribosylation"/>
    <property type="match status" value="1"/>
</dbReference>
<feature type="repeat" description="TPR" evidence="3">
    <location>
        <begin position="568"/>
        <end position="601"/>
    </location>
</feature>
<dbReference type="Pfam" id="PF13424">
    <property type="entry name" value="TPR_12"/>
    <property type="match status" value="1"/>
</dbReference>
<dbReference type="PROSITE" id="PS50005">
    <property type="entry name" value="TPR"/>
    <property type="match status" value="3"/>
</dbReference>
<dbReference type="SMART" id="SM00028">
    <property type="entry name" value="TPR"/>
    <property type="match status" value="5"/>
</dbReference>
<feature type="repeat" description="TPR" evidence="3">
    <location>
        <begin position="483"/>
        <end position="516"/>
    </location>
</feature>
<comment type="caution">
    <text evidence="4">The sequence shown here is derived from an EMBL/GenBank/DDBJ whole genome shotgun (WGS) entry which is preliminary data.</text>
</comment>
<accession>A0A8S2DAV5</accession>
<keyword evidence="1" id="KW-0677">Repeat</keyword>
<feature type="repeat" description="TPR" evidence="3">
    <location>
        <begin position="402"/>
        <end position="435"/>
    </location>
</feature>
<dbReference type="SUPFAM" id="SSF48452">
    <property type="entry name" value="TPR-like"/>
    <property type="match status" value="1"/>
</dbReference>
<evidence type="ECO:0000256" key="2">
    <source>
        <dbReference type="ARBA" id="ARBA00022803"/>
    </source>
</evidence>
<dbReference type="Gene3D" id="3.90.176.10">
    <property type="entry name" value="Toxin ADP-ribosyltransferase, Chain A, domain 1"/>
    <property type="match status" value="1"/>
</dbReference>
<evidence type="ECO:0000256" key="3">
    <source>
        <dbReference type="PROSITE-ProRule" id="PRU00339"/>
    </source>
</evidence>
<reference evidence="4" key="1">
    <citation type="submission" date="2021-02" db="EMBL/GenBank/DDBJ databases">
        <authorList>
            <person name="Nowell W R."/>
        </authorList>
    </citation>
    <scope>NUCLEOTIDE SEQUENCE</scope>
</reference>
<dbReference type="Pfam" id="PF13181">
    <property type="entry name" value="TPR_8"/>
    <property type="match status" value="2"/>
</dbReference>
<dbReference type="Proteomes" id="UP000677228">
    <property type="component" value="Unassembled WGS sequence"/>
</dbReference>
<dbReference type="PROSITE" id="PS51996">
    <property type="entry name" value="TR_MART"/>
    <property type="match status" value="1"/>
</dbReference>
<proteinExistence type="predicted"/>
<dbReference type="Pfam" id="PF13176">
    <property type="entry name" value="TPR_7"/>
    <property type="match status" value="1"/>
</dbReference>
<evidence type="ECO:0000256" key="1">
    <source>
        <dbReference type="ARBA" id="ARBA00022737"/>
    </source>
</evidence>
<dbReference type="Proteomes" id="UP000682733">
    <property type="component" value="Unassembled WGS sequence"/>
</dbReference>
<sequence length="631" mass="73132">MTSSIKNLEDLTIVWLDVDRIHENENDYFDTKTRLRQCNHYMEIYNDTNECCHGINNNKNVLLIVPGSICEIFIPQIVDLKQIVFIYILYLNQDSSDTCQLKDIPKLRGVFPNKNQLIEKLKQDIKSYSKSLIPISIINEKSIRALNKEYTMFMWTQLLLNVLIQIPQTNHEKMIMLNECRSYYAEDQYQLNLIDEFEKNYNADLAISWYTRDSFVYKQLNKALRTQDIDVIFKYRFIITDIYKQLKKLYNESVLSLEETLVVYRGQSMSCNDLEKIKNNINGLISMNTYTSTTRNKNLALIYAGNGSDRPILESVLFEIIIEKNVASDNQPFADIQHKSQFGMGEEEILLAMGMIFKIQSVEQLIDNGIVWQVKLILSESVVNKDIDMLFNYLKMDVTTSISNIATLGSLLSQMGKYNKAKRYYQMMLDELPSDDPAIPLLLNNIGKLYSHVGNYKKALEYYTESDKKYKMQKLSENVLLLASLYHNMGSLYQDEDNNKTALEYYNKALEICRTHSSIPSFSLSALIYSGISGILQDDGEFDKALEHLQDALKIELKFLPSNHFRIASTYNNIGGVYLLKGDYNTALQCFEIALDVGLKSLPNNHENIQIYREHIQSVKERMTEMNKNHQ</sequence>
<dbReference type="InterPro" id="IPR019734">
    <property type="entry name" value="TPR_rpt"/>
</dbReference>
<dbReference type="Gene3D" id="1.25.40.10">
    <property type="entry name" value="Tetratricopeptide repeat domain"/>
    <property type="match status" value="2"/>
</dbReference>
<dbReference type="InterPro" id="IPR011990">
    <property type="entry name" value="TPR-like_helical_dom_sf"/>
</dbReference>
<keyword evidence="2 3" id="KW-0802">TPR repeat</keyword>
<dbReference type="AlphaFoldDB" id="A0A8S2DAV5"/>
<evidence type="ECO:0000313" key="5">
    <source>
        <dbReference type="EMBL" id="CAF3672531.1"/>
    </source>
</evidence>
<protein>
    <submittedName>
        <fullName evidence="4">Uncharacterized protein</fullName>
    </submittedName>
</protein>
<gene>
    <name evidence="4" type="ORF">OVA965_LOCUS9081</name>
    <name evidence="5" type="ORF">TMI583_LOCUS9077</name>
</gene>
<organism evidence="4 6">
    <name type="scientific">Didymodactylos carnosus</name>
    <dbReference type="NCBI Taxonomy" id="1234261"/>
    <lineage>
        <taxon>Eukaryota</taxon>
        <taxon>Metazoa</taxon>
        <taxon>Spiralia</taxon>
        <taxon>Gnathifera</taxon>
        <taxon>Rotifera</taxon>
        <taxon>Eurotatoria</taxon>
        <taxon>Bdelloidea</taxon>
        <taxon>Philodinida</taxon>
        <taxon>Philodinidae</taxon>
        <taxon>Didymodactylos</taxon>
    </lineage>
</organism>
<evidence type="ECO:0000313" key="4">
    <source>
        <dbReference type="EMBL" id="CAF0890116.1"/>
    </source>
</evidence>
<dbReference type="PROSITE" id="PS50293">
    <property type="entry name" value="TPR_REGION"/>
    <property type="match status" value="1"/>
</dbReference>
<dbReference type="EMBL" id="CAJOBA010003164">
    <property type="protein sequence ID" value="CAF3672531.1"/>
    <property type="molecule type" value="Genomic_DNA"/>
</dbReference>
<dbReference type="EMBL" id="CAJNOK010003163">
    <property type="protein sequence ID" value="CAF0890116.1"/>
    <property type="molecule type" value="Genomic_DNA"/>
</dbReference>